<dbReference type="GeneID" id="38780268"/>
<keyword evidence="4" id="KW-1185">Reference proteome</keyword>
<feature type="signal peptide" evidence="2">
    <location>
        <begin position="1"/>
        <end position="19"/>
    </location>
</feature>
<dbReference type="InParanoid" id="A0A401GM90"/>
<feature type="region of interest" description="Disordered" evidence="1">
    <location>
        <begin position="36"/>
        <end position="67"/>
    </location>
</feature>
<dbReference type="AlphaFoldDB" id="A0A401GM90"/>
<proteinExistence type="predicted"/>
<keyword evidence="2" id="KW-0732">Signal</keyword>
<feature type="chain" id="PRO_5019570798" evidence="2">
    <location>
        <begin position="20"/>
        <end position="67"/>
    </location>
</feature>
<gene>
    <name evidence="3" type="ORF">SCP_0503990</name>
</gene>
<dbReference type="EMBL" id="BFAD01000005">
    <property type="protein sequence ID" value="GBE83351.1"/>
    <property type="molecule type" value="Genomic_DNA"/>
</dbReference>
<dbReference type="RefSeq" id="XP_027614264.1">
    <property type="nucleotide sequence ID" value="XM_027758463.1"/>
</dbReference>
<organism evidence="3 4">
    <name type="scientific">Sparassis crispa</name>
    <dbReference type="NCBI Taxonomy" id="139825"/>
    <lineage>
        <taxon>Eukaryota</taxon>
        <taxon>Fungi</taxon>
        <taxon>Dikarya</taxon>
        <taxon>Basidiomycota</taxon>
        <taxon>Agaricomycotina</taxon>
        <taxon>Agaricomycetes</taxon>
        <taxon>Polyporales</taxon>
        <taxon>Sparassidaceae</taxon>
        <taxon>Sparassis</taxon>
    </lineage>
</organism>
<evidence type="ECO:0000313" key="3">
    <source>
        <dbReference type="EMBL" id="GBE83351.1"/>
    </source>
</evidence>
<reference evidence="3 4" key="1">
    <citation type="journal article" date="2018" name="Sci. Rep.">
        <title>Genome sequence of the cauliflower mushroom Sparassis crispa (Hanabiratake) and its association with beneficial usage.</title>
        <authorList>
            <person name="Kiyama R."/>
            <person name="Furutani Y."/>
            <person name="Kawaguchi K."/>
            <person name="Nakanishi T."/>
        </authorList>
    </citation>
    <scope>NUCLEOTIDE SEQUENCE [LARGE SCALE GENOMIC DNA]</scope>
</reference>
<evidence type="ECO:0000256" key="2">
    <source>
        <dbReference type="SAM" id="SignalP"/>
    </source>
</evidence>
<sequence>MRFSFILSVLALSAVGASAFPTPLHHLAFASSLAEDVPPRVPDKQPTPPSAPVQRSHTWSRRTRAHP</sequence>
<evidence type="ECO:0000256" key="1">
    <source>
        <dbReference type="SAM" id="MobiDB-lite"/>
    </source>
</evidence>
<comment type="caution">
    <text evidence="3">The sequence shown here is derived from an EMBL/GenBank/DDBJ whole genome shotgun (WGS) entry which is preliminary data.</text>
</comment>
<accession>A0A401GM90</accession>
<evidence type="ECO:0000313" key="4">
    <source>
        <dbReference type="Proteomes" id="UP000287166"/>
    </source>
</evidence>
<name>A0A401GM90_9APHY</name>
<dbReference type="Proteomes" id="UP000287166">
    <property type="component" value="Unassembled WGS sequence"/>
</dbReference>
<feature type="compositionally biased region" description="Basic residues" evidence="1">
    <location>
        <begin position="58"/>
        <end position="67"/>
    </location>
</feature>
<protein>
    <submittedName>
        <fullName evidence="3">Uncharacterized protein</fullName>
    </submittedName>
</protein>